<keyword evidence="13" id="KW-1185">Reference proteome</keyword>
<dbReference type="GO" id="GO:0031201">
    <property type="term" value="C:SNARE complex"/>
    <property type="evidence" value="ECO:0007669"/>
    <property type="project" value="TreeGrafter"/>
</dbReference>
<keyword evidence="3 10" id="KW-0812">Transmembrane</keyword>
<dbReference type="PANTHER" id="PTHR12825:SF0">
    <property type="entry name" value="VESICLE TRANSPORT PROTEIN SEC20"/>
    <property type="match status" value="1"/>
</dbReference>
<reference evidence="12" key="1">
    <citation type="submission" date="2020-05" db="EMBL/GenBank/DDBJ databases">
        <title>Mycena genomes resolve the evolution of fungal bioluminescence.</title>
        <authorList>
            <person name="Tsai I.J."/>
        </authorList>
    </citation>
    <scope>NUCLEOTIDE SEQUENCE</scope>
    <source>
        <strain evidence="12">110903Hualien_Pintung</strain>
    </source>
</reference>
<keyword evidence="4" id="KW-0256">Endoplasmic reticulum</keyword>
<dbReference type="GO" id="GO:0005484">
    <property type="term" value="F:SNAP receptor activity"/>
    <property type="evidence" value="ECO:0007669"/>
    <property type="project" value="InterPro"/>
</dbReference>
<keyword evidence="6 10" id="KW-1133">Transmembrane helix</keyword>
<comment type="similarity">
    <text evidence="9">Belongs to the SEC20 family.</text>
</comment>
<keyword evidence="8 10" id="KW-0472">Membrane</keyword>
<dbReference type="GO" id="GO:0005789">
    <property type="term" value="C:endoplasmic reticulum membrane"/>
    <property type="evidence" value="ECO:0007669"/>
    <property type="project" value="UniProtKB-SubCell"/>
</dbReference>
<dbReference type="InterPro" id="IPR056173">
    <property type="entry name" value="Sec20_C"/>
</dbReference>
<feature type="domain" description="Sec20 C-terminal" evidence="11">
    <location>
        <begin position="140"/>
        <end position="229"/>
    </location>
</feature>
<evidence type="ECO:0000256" key="5">
    <source>
        <dbReference type="ARBA" id="ARBA00022892"/>
    </source>
</evidence>
<evidence type="ECO:0000256" key="4">
    <source>
        <dbReference type="ARBA" id="ARBA00022824"/>
    </source>
</evidence>
<dbReference type="PANTHER" id="PTHR12825">
    <property type="entry name" value="BNIP1-RELATED"/>
    <property type="match status" value="1"/>
</dbReference>
<dbReference type="OrthoDB" id="46868at2759"/>
<evidence type="ECO:0000256" key="2">
    <source>
        <dbReference type="ARBA" id="ARBA00022448"/>
    </source>
</evidence>
<dbReference type="AlphaFoldDB" id="A0A8H6TB93"/>
<proteinExistence type="inferred from homology"/>
<gene>
    <name evidence="12" type="ORF">HMN09_00498100</name>
</gene>
<dbReference type="Pfam" id="PF03908">
    <property type="entry name" value="Sec20"/>
    <property type="match status" value="1"/>
</dbReference>
<dbReference type="InterPro" id="IPR005606">
    <property type="entry name" value="Sec20"/>
</dbReference>
<dbReference type="EMBL" id="JACAZE010000006">
    <property type="protein sequence ID" value="KAF7313422.1"/>
    <property type="molecule type" value="Genomic_DNA"/>
</dbReference>
<evidence type="ECO:0000256" key="6">
    <source>
        <dbReference type="ARBA" id="ARBA00022989"/>
    </source>
</evidence>
<evidence type="ECO:0000313" key="12">
    <source>
        <dbReference type="EMBL" id="KAF7313422.1"/>
    </source>
</evidence>
<evidence type="ECO:0000256" key="9">
    <source>
        <dbReference type="ARBA" id="ARBA00037934"/>
    </source>
</evidence>
<protein>
    <recommendedName>
        <fullName evidence="11">Sec20 C-terminal domain-containing protein</fullName>
    </recommendedName>
</protein>
<accession>A0A8H6TB93</accession>
<comment type="caution">
    <text evidence="12">The sequence shown here is derived from an EMBL/GenBank/DDBJ whole genome shotgun (WGS) entry which is preliminary data.</text>
</comment>
<keyword evidence="2" id="KW-0813">Transport</keyword>
<feature type="transmembrane region" description="Helical" evidence="10">
    <location>
        <begin position="208"/>
        <end position="225"/>
    </location>
</feature>
<evidence type="ECO:0000256" key="7">
    <source>
        <dbReference type="ARBA" id="ARBA00023054"/>
    </source>
</evidence>
<evidence type="ECO:0000256" key="3">
    <source>
        <dbReference type="ARBA" id="ARBA00022692"/>
    </source>
</evidence>
<dbReference type="Proteomes" id="UP000613580">
    <property type="component" value="Unassembled WGS sequence"/>
</dbReference>
<evidence type="ECO:0000256" key="1">
    <source>
        <dbReference type="ARBA" id="ARBA00004163"/>
    </source>
</evidence>
<evidence type="ECO:0000256" key="10">
    <source>
        <dbReference type="SAM" id="Phobius"/>
    </source>
</evidence>
<evidence type="ECO:0000313" key="13">
    <source>
        <dbReference type="Proteomes" id="UP000613580"/>
    </source>
</evidence>
<comment type="subcellular location">
    <subcellularLocation>
        <location evidence="1">Endoplasmic reticulum membrane</location>
        <topology evidence="1">Single-pass type IV membrane protein</topology>
    </subcellularLocation>
</comment>
<keyword evidence="5" id="KW-0931">ER-Golgi transport</keyword>
<organism evidence="12 13">
    <name type="scientific">Mycena chlorophos</name>
    <name type="common">Agaric fungus</name>
    <name type="synonym">Agaricus chlorophos</name>
    <dbReference type="NCBI Taxonomy" id="658473"/>
    <lineage>
        <taxon>Eukaryota</taxon>
        <taxon>Fungi</taxon>
        <taxon>Dikarya</taxon>
        <taxon>Basidiomycota</taxon>
        <taxon>Agaricomycotina</taxon>
        <taxon>Agaricomycetes</taxon>
        <taxon>Agaricomycetidae</taxon>
        <taxon>Agaricales</taxon>
        <taxon>Marasmiineae</taxon>
        <taxon>Mycenaceae</taxon>
        <taxon>Mycena</taxon>
    </lineage>
</organism>
<evidence type="ECO:0000256" key="8">
    <source>
        <dbReference type="ARBA" id="ARBA00023136"/>
    </source>
</evidence>
<evidence type="ECO:0000259" key="11">
    <source>
        <dbReference type="Pfam" id="PF03908"/>
    </source>
</evidence>
<sequence>MPPIPSTLPAPAAALVASIQRRTLDISTQQLPRLRTCSGPRATLDAYDEELRADLATVRGMVEELDGLVGDMTRKRDRDELEAVVVELNDKLVSLRRDARDALLAAKRAIDARNDRDELLGKQDVVADDEKKGDAVMAAQDKVTGAMQRTMALLQAELERSVLSSQMLSSSTATLKSASSTHDTLTSVLDTSKQLVTALEKADLLDRVLIFAALAFFILVVLFILKQRIFDRSLRIALWWTRFLPDFSGDEALLAAEKGMGSLSTTLETVVETVVSSVAAASSVVATASAIASSSSTTEADVSEASETQISETLSSIVSEPSPIHEEL</sequence>
<dbReference type="GO" id="GO:0006890">
    <property type="term" value="P:retrograde vesicle-mediated transport, Golgi to endoplasmic reticulum"/>
    <property type="evidence" value="ECO:0007669"/>
    <property type="project" value="InterPro"/>
</dbReference>
<keyword evidence="7" id="KW-0175">Coiled coil</keyword>
<name>A0A8H6TB93_MYCCL</name>